<feature type="transmembrane region" description="Helical" evidence="1">
    <location>
        <begin position="49"/>
        <end position="70"/>
    </location>
</feature>
<evidence type="ECO:0000313" key="3">
    <source>
        <dbReference type="Proteomes" id="UP000095558"/>
    </source>
</evidence>
<organism evidence="2 3">
    <name type="scientific">Clostridium disporicum</name>
    <dbReference type="NCBI Taxonomy" id="84024"/>
    <lineage>
        <taxon>Bacteria</taxon>
        <taxon>Bacillati</taxon>
        <taxon>Bacillota</taxon>
        <taxon>Clostridia</taxon>
        <taxon>Eubacteriales</taxon>
        <taxon>Clostridiaceae</taxon>
        <taxon>Clostridium</taxon>
    </lineage>
</organism>
<feature type="transmembrane region" description="Helical" evidence="1">
    <location>
        <begin position="12"/>
        <end position="29"/>
    </location>
</feature>
<dbReference type="Proteomes" id="UP000095558">
    <property type="component" value="Unassembled WGS sequence"/>
</dbReference>
<protein>
    <submittedName>
        <fullName evidence="2">Uncharacterized protein</fullName>
    </submittedName>
</protein>
<accession>A0A174BZ29</accession>
<reference evidence="2 3" key="1">
    <citation type="submission" date="2015-09" db="EMBL/GenBank/DDBJ databases">
        <authorList>
            <consortium name="Pathogen Informatics"/>
        </authorList>
    </citation>
    <scope>NUCLEOTIDE SEQUENCE [LARGE SCALE GENOMIC DNA]</scope>
    <source>
        <strain evidence="2 3">2789STDY5834855</strain>
    </source>
</reference>
<dbReference type="RefSeq" id="WP_042395259.1">
    <property type="nucleotide sequence ID" value="NZ_CYYT01000009.1"/>
</dbReference>
<dbReference type="EMBL" id="CYZV01000015">
    <property type="protein sequence ID" value="CUO16439.1"/>
    <property type="molecule type" value="Genomic_DNA"/>
</dbReference>
<proteinExistence type="predicted"/>
<sequence length="82" mass="9258">MRENIKLVGELIKLLFSLIILLVMIIYLVGSIKEIFTGNNALSFIPNELMMIINILGNIAVIINITRLLIGMVKKEFNKILS</sequence>
<name>A0A174BZ29_9CLOT</name>
<dbReference type="GeneID" id="83010882"/>
<keyword evidence="1" id="KW-0472">Membrane</keyword>
<dbReference type="AlphaFoldDB" id="A0A174BZ29"/>
<evidence type="ECO:0000256" key="1">
    <source>
        <dbReference type="SAM" id="Phobius"/>
    </source>
</evidence>
<keyword evidence="1" id="KW-1133">Transmembrane helix</keyword>
<keyword evidence="1" id="KW-0812">Transmembrane</keyword>
<gene>
    <name evidence="2" type="ORF">ERS852470_01606</name>
</gene>
<evidence type="ECO:0000313" key="2">
    <source>
        <dbReference type="EMBL" id="CUO16439.1"/>
    </source>
</evidence>